<organism evidence="6 7">
    <name type="scientific">Paenibacillus roseus</name>
    <dbReference type="NCBI Taxonomy" id="2798579"/>
    <lineage>
        <taxon>Bacteria</taxon>
        <taxon>Bacillati</taxon>
        <taxon>Bacillota</taxon>
        <taxon>Bacilli</taxon>
        <taxon>Bacillales</taxon>
        <taxon>Paenibacillaceae</taxon>
        <taxon>Paenibacillus</taxon>
    </lineage>
</organism>
<dbReference type="Proteomes" id="UP000640274">
    <property type="component" value="Unassembled WGS sequence"/>
</dbReference>
<dbReference type="Gene3D" id="1.10.357.10">
    <property type="entry name" value="Tetracycline Repressor, domain 2"/>
    <property type="match status" value="1"/>
</dbReference>
<evidence type="ECO:0000313" key="7">
    <source>
        <dbReference type="Proteomes" id="UP000640274"/>
    </source>
</evidence>
<protein>
    <submittedName>
        <fullName evidence="6">TetR/AcrR family transcriptional regulator</fullName>
    </submittedName>
</protein>
<evidence type="ECO:0000256" key="3">
    <source>
        <dbReference type="ARBA" id="ARBA00023163"/>
    </source>
</evidence>
<dbReference type="EMBL" id="JAELUP010000004">
    <property type="protein sequence ID" value="MBJ6360108.1"/>
    <property type="molecule type" value="Genomic_DNA"/>
</dbReference>
<dbReference type="SUPFAM" id="SSF48498">
    <property type="entry name" value="Tetracyclin repressor-like, C-terminal domain"/>
    <property type="match status" value="1"/>
</dbReference>
<accession>A0A934J281</accession>
<dbReference type="AlphaFoldDB" id="A0A934J281"/>
<gene>
    <name evidence="6" type="ORF">JFN88_02070</name>
</gene>
<sequence>MARPREFDQNQVLEKAMELFWAKGYERTSIADLVAYTNVHRGSLYDTFGDKYQLFLACLNRFQQSSYKFVAERLNCPGDPKEILRLFFEQTIDWALNENEKGLKGCFMTNTAMDLAAFDANIASHVEAFNLKLESSFCDLLQRAQPNGNLASKHSVRDLARFLVNTRHGLYTMAKTATDRAALQSVSNVALSFLG</sequence>
<evidence type="ECO:0000259" key="5">
    <source>
        <dbReference type="PROSITE" id="PS50977"/>
    </source>
</evidence>
<evidence type="ECO:0000256" key="1">
    <source>
        <dbReference type="ARBA" id="ARBA00023015"/>
    </source>
</evidence>
<dbReference type="GO" id="GO:0003677">
    <property type="term" value="F:DNA binding"/>
    <property type="evidence" value="ECO:0007669"/>
    <property type="project" value="UniProtKB-UniRule"/>
</dbReference>
<dbReference type="InterPro" id="IPR001647">
    <property type="entry name" value="HTH_TetR"/>
</dbReference>
<name>A0A934J281_9BACL</name>
<dbReference type="Pfam" id="PF00440">
    <property type="entry name" value="TetR_N"/>
    <property type="match status" value="1"/>
</dbReference>
<feature type="DNA-binding region" description="H-T-H motif" evidence="4">
    <location>
        <begin position="29"/>
        <end position="48"/>
    </location>
</feature>
<feature type="domain" description="HTH tetR-type" evidence="5">
    <location>
        <begin position="6"/>
        <end position="66"/>
    </location>
</feature>
<dbReference type="PROSITE" id="PS50977">
    <property type="entry name" value="HTH_TETR_2"/>
    <property type="match status" value="1"/>
</dbReference>
<dbReference type="SUPFAM" id="SSF46689">
    <property type="entry name" value="Homeodomain-like"/>
    <property type="match status" value="1"/>
</dbReference>
<comment type="caution">
    <text evidence="6">The sequence shown here is derived from an EMBL/GenBank/DDBJ whole genome shotgun (WGS) entry which is preliminary data.</text>
</comment>
<dbReference type="InterPro" id="IPR036271">
    <property type="entry name" value="Tet_transcr_reg_TetR-rel_C_sf"/>
</dbReference>
<evidence type="ECO:0000256" key="4">
    <source>
        <dbReference type="PROSITE-ProRule" id="PRU00335"/>
    </source>
</evidence>
<keyword evidence="7" id="KW-1185">Reference proteome</keyword>
<proteinExistence type="predicted"/>
<dbReference type="Gene3D" id="1.10.10.60">
    <property type="entry name" value="Homeodomain-like"/>
    <property type="match status" value="1"/>
</dbReference>
<keyword evidence="1" id="KW-0805">Transcription regulation</keyword>
<keyword evidence="3" id="KW-0804">Transcription</keyword>
<evidence type="ECO:0000313" key="6">
    <source>
        <dbReference type="EMBL" id="MBJ6360108.1"/>
    </source>
</evidence>
<evidence type="ECO:0000256" key="2">
    <source>
        <dbReference type="ARBA" id="ARBA00023125"/>
    </source>
</evidence>
<dbReference type="Pfam" id="PF16925">
    <property type="entry name" value="TetR_C_13"/>
    <property type="match status" value="1"/>
</dbReference>
<dbReference type="RefSeq" id="WP_199017627.1">
    <property type="nucleotide sequence ID" value="NZ_JAELUP010000004.1"/>
</dbReference>
<dbReference type="InterPro" id="IPR009057">
    <property type="entry name" value="Homeodomain-like_sf"/>
</dbReference>
<dbReference type="InterPro" id="IPR011075">
    <property type="entry name" value="TetR_C"/>
</dbReference>
<dbReference type="PANTHER" id="PTHR47506">
    <property type="entry name" value="TRANSCRIPTIONAL REGULATORY PROTEIN"/>
    <property type="match status" value="1"/>
</dbReference>
<reference evidence="6" key="1">
    <citation type="submission" date="2020-12" db="EMBL/GenBank/DDBJ databases">
        <authorList>
            <person name="Huq M.A."/>
        </authorList>
    </citation>
    <scope>NUCLEOTIDE SEQUENCE</scope>
    <source>
        <strain evidence="6">MAHUQ-46</strain>
    </source>
</reference>
<keyword evidence="2 4" id="KW-0238">DNA-binding</keyword>
<dbReference type="PANTHER" id="PTHR47506:SF1">
    <property type="entry name" value="HTH-TYPE TRANSCRIPTIONAL REGULATOR YJDC"/>
    <property type="match status" value="1"/>
</dbReference>